<comment type="catalytic activity">
    <reaction evidence="7">
        <text>L-histidinol phosphate + 2-oxoglutarate = 3-(imidazol-4-yl)-2-oxopropyl phosphate + L-glutamate</text>
        <dbReference type="Rhea" id="RHEA:23744"/>
        <dbReference type="ChEBI" id="CHEBI:16810"/>
        <dbReference type="ChEBI" id="CHEBI:29985"/>
        <dbReference type="ChEBI" id="CHEBI:57766"/>
        <dbReference type="ChEBI" id="CHEBI:57980"/>
        <dbReference type="EC" id="2.6.1.9"/>
    </reaction>
</comment>
<organism evidence="9 10">
    <name type="scientific">Liquorilactobacillus hordei DSM 19519</name>
    <dbReference type="NCBI Taxonomy" id="1423759"/>
    <lineage>
        <taxon>Bacteria</taxon>
        <taxon>Bacillati</taxon>
        <taxon>Bacillota</taxon>
        <taxon>Bacilli</taxon>
        <taxon>Lactobacillales</taxon>
        <taxon>Lactobacillaceae</taxon>
        <taxon>Liquorilactobacillus</taxon>
    </lineage>
</organism>
<dbReference type="InterPro" id="IPR005861">
    <property type="entry name" value="HisP_aminotrans"/>
</dbReference>
<dbReference type="EC" id="2.6.1.9" evidence="7"/>
<dbReference type="AlphaFoldDB" id="A0A0R1M883"/>
<evidence type="ECO:0000256" key="6">
    <source>
        <dbReference type="ARBA" id="ARBA00023102"/>
    </source>
</evidence>
<dbReference type="PANTHER" id="PTHR43643">
    <property type="entry name" value="HISTIDINOL-PHOSPHATE AMINOTRANSFERASE 2"/>
    <property type="match status" value="1"/>
</dbReference>
<evidence type="ECO:0000256" key="3">
    <source>
        <dbReference type="ARBA" id="ARBA00022576"/>
    </source>
</evidence>
<evidence type="ECO:0000256" key="4">
    <source>
        <dbReference type="ARBA" id="ARBA00022679"/>
    </source>
</evidence>
<dbReference type="RefSeq" id="WP_057870315.1">
    <property type="nucleotide sequence ID" value="NZ_AZDX01000054.1"/>
</dbReference>
<dbReference type="NCBIfam" id="TIGR01141">
    <property type="entry name" value="hisC"/>
    <property type="match status" value="1"/>
</dbReference>
<dbReference type="UniPathway" id="UPA00031">
    <property type="reaction ID" value="UER00012"/>
</dbReference>
<dbReference type="GO" id="GO:0030170">
    <property type="term" value="F:pyridoxal phosphate binding"/>
    <property type="evidence" value="ECO:0007669"/>
    <property type="project" value="InterPro"/>
</dbReference>
<dbReference type="OrthoDB" id="9813612at2"/>
<evidence type="ECO:0000313" key="9">
    <source>
        <dbReference type="EMBL" id="KRL04121.1"/>
    </source>
</evidence>
<dbReference type="EMBL" id="AZDX01000054">
    <property type="protein sequence ID" value="KRL04121.1"/>
    <property type="molecule type" value="Genomic_DNA"/>
</dbReference>
<keyword evidence="3 7" id="KW-0032">Aminotransferase</keyword>
<keyword evidence="10" id="KW-1185">Reference proteome</keyword>
<protein>
    <recommendedName>
        <fullName evidence="7">Histidinol-phosphate aminotransferase</fullName>
        <ecNumber evidence="7">2.6.1.9</ecNumber>
    </recommendedName>
    <alternativeName>
        <fullName evidence="7">Imidazole acetol-phosphate transaminase</fullName>
    </alternativeName>
</protein>
<dbReference type="InterPro" id="IPR015422">
    <property type="entry name" value="PyrdxlP-dep_Trfase_small"/>
</dbReference>
<evidence type="ECO:0000256" key="5">
    <source>
        <dbReference type="ARBA" id="ARBA00022898"/>
    </source>
</evidence>
<dbReference type="GO" id="GO:0000105">
    <property type="term" value="P:L-histidine biosynthetic process"/>
    <property type="evidence" value="ECO:0007669"/>
    <property type="project" value="UniProtKB-UniRule"/>
</dbReference>
<name>A0A0R1M883_9LACO</name>
<comment type="cofactor">
    <cofactor evidence="1 7">
        <name>pyridoxal 5'-phosphate</name>
        <dbReference type="ChEBI" id="CHEBI:597326"/>
    </cofactor>
</comment>
<dbReference type="CDD" id="cd00609">
    <property type="entry name" value="AAT_like"/>
    <property type="match status" value="1"/>
</dbReference>
<dbReference type="Gene3D" id="3.40.640.10">
    <property type="entry name" value="Type I PLP-dependent aspartate aminotransferase-like (Major domain)"/>
    <property type="match status" value="1"/>
</dbReference>
<comment type="subunit">
    <text evidence="2 7">Homodimer.</text>
</comment>
<reference evidence="9 10" key="1">
    <citation type="journal article" date="2015" name="Genome Announc.">
        <title>Expanding the biotechnology potential of lactobacilli through comparative genomics of 213 strains and associated genera.</title>
        <authorList>
            <person name="Sun Z."/>
            <person name="Harris H.M."/>
            <person name="McCann A."/>
            <person name="Guo C."/>
            <person name="Argimon S."/>
            <person name="Zhang W."/>
            <person name="Yang X."/>
            <person name="Jeffery I.B."/>
            <person name="Cooney J.C."/>
            <person name="Kagawa T.F."/>
            <person name="Liu W."/>
            <person name="Song Y."/>
            <person name="Salvetti E."/>
            <person name="Wrobel A."/>
            <person name="Rasinkangas P."/>
            <person name="Parkhill J."/>
            <person name="Rea M.C."/>
            <person name="O'Sullivan O."/>
            <person name="Ritari J."/>
            <person name="Douillard F.P."/>
            <person name="Paul Ross R."/>
            <person name="Yang R."/>
            <person name="Briner A.E."/>
            <person name="Felis G.E."/>
            <person name="de Vos W.M."/>
            <person name="Barrangou R."/>
            <person name="Klaenhammer T.R."/>
            <person name="Caufield P.W."/>
            <person name="Cui Y."/>
            <person name="Zhang H."/>
            <person name="O'Toole P.W."/>
        </authorList>
    </citation>
    <scope>NUCLEOTIDE SEQUENCE [LARGE SCALE GENOMIC DNA]</scope>
    <source>
        <strain evidence="9 10">DSM 19519</strain>
    </source>
</reference>
<comment type="caution">
    <text evidence="9">The sequence shown here is derived from an EMBL/GenBank/DDBJ whole genome shotgun (WGS) entry which is preliminary data.</text>
</comment>
<dbReference type="PANTHER" id="PTHR43643:SF3">
    <property type="entry name" value="HISTIDINOL-PHOSPHATE AMINOTRANSFERASE"/>
    <property type="match status" value="1"/>
</dbReference>
<dbReference type="HAMAP" id="MF_01023">
    <property type="entry name" value="HisC_aminotrans_2"/>
    <property type="match status" value="1"/>
</dbReference>
<dbReference type="InterPro" id="IPR004839">
    <property type="entry name" value="Aminotransferase_I/II_large"/>
</dbReference>
<evidence type="ECO:0000256" key="7">
    <source>
        <dbReference type="HAMAP-Rule" id="MF_01023"/>
    </source>
</evidence>
<comment type="pathway">
    <text evidence="7">Amino-acid biosynthesis; L-histidine biosynthesis; L-histidine from 5-phospho-alpha-D-ribose 1-diphosphate: step 7/9.</text>
</comment>
<keyword evidence="5 7" id="KW-0663">Pyridoxal phosphate</keyword>
<sequence length="380" mass="43747">MKSQIKKIENYVPEEPIESVKARLGLKKLVRLSANENPFGTSPKVKEAILNWNFKEENRYPDGYASELRTKIADFIGVAPEKLVFGVGLDEIITMISRIFLEAGDEVILSKPTFSEYALHAQIEGAKVIEIPCLPETGHYDFAEFLKQITDKTKIIWVCNPNNPTGTYEDLKTLKSFFDKVPDNILILLDEAYIHYVTKVKNASFLSELANYKNVMLLRTFSKAYGLANYRVGYAVMNEELANYMQAIRLPYNLNSLAQLAAIAALEDQDFVNNSVEKTRIERDNWERFFEENQIRYYVSQANFIFFNYPAANKLADKLLERGYQIRRGLLKDWLRITIGSEKDGANLRSIILENKIQYNYETASNSDTMDKKQLLSMMR</sequence>
<dbReference type="STRING" id="1423759.FC92_GL001765"/>
<evidence type="ECO:0000256" key="1">
    <source>
        <dbReference type="ARBA" id="ARBA00001933"/>
    </source>
</evidence>
<dbReference type="InterPro" id="IPR015424">
    <property type="entry name" value="PyrdxlP-dep_Trfase"/>
</dbReference>
<feature type="domain" description="Aminotransferase class I/classII large" evidence="8">
    <location>
        <begin position="28"/>
        <end position="344"/>
    </location>
</feature>
<evidence type="ECO:0000313" key="10">
    <source>
        <dbReference type="Proteomes" id="UP000051448"/>
    </source>
</evidence>
<evidence type="ECO:0000259" key="8">
    <source>
        <dbReference type="Pfam" id="PF00155"/>
    </source>
</evidence>
<dbReference type="GeneID" id="98311533"/>
<keyword evidence="4 7" id="KW-0808">Transferase</keyword>
<feature type="modified residue" description="N6-(pyridoxal phosphate)lysine" evidence="7">
    <location>
        <position position="223"/>
    </location>
</feature>
<dbReference type="Gene3D" id="3.90.1150.10">
    <property type="entry name" value="Aspartate Aminotransferase, domain 1"/>
    <property type="match status" value="1"/>
</dbReference>
<dbReference type="GO" id="GO:0004400">
    <property type="term" value="F:histidinol-phosphate transaminase activity"/>
    <property type="evidence" value="ECO:0007669"/>
    <property type="project" value="UniProtKB-UniRule"/>
</dbReference>
<dbReference type="InterPro" id="IPR015421">
    <property type="entry name" value="PyrdxlP-dep_Trfase_major"/>
</dbReference>
<dbReference type="PATRIC" id="fig|1423759.3.peg.1845"/>
<keyword evidence="7" id="KW-0028">Amino-acid biosynthesis</keyword>
<proteinExistence type="inferred from homology"/>
<accession>A0A0R1M883</accession>
<dbReference type="Proteomes" id="UP000051448">
    <property type="component" value="Unassembled WGS sequence"/>
</dbReference>
<dbReference type="InterPro" id="IPR050106">
    <property type="entry name" value="HistidinolP_aminotransfase"/>
</dbReference>
<keyword evidence="6 7" id="KW-0368">Histidine biosynthesis</keyword>
<evidence type="ECO:0000256" key="2">
    <source>
        <dbReference type="ARBA" id="ARBA00011738"/>
    </source>
</evidence>
<comment type="similarity">
    <text evidence="7">Belongs to the class-II pyridoxal-phosphate-dependent aminotransferase family. Histidinol-phosphate aminotransferase subfamily.</text>
</comment>
<dbReference type="Pfam" id="PF00155">
    <property type="entry name" value="Aminotran_1_2"/>
    <property type="match status" value="1"/>
</dbReference>
<gene>
    <name evidence="7" type="primary">hisC</name>
    <name evidence="9" type="ORF">FC92_GL001765</name>
</gene>
<dbReference type="SUPFAM" id="SSF53383">
    <property type="entry name" value="PLP-dependent transferases"/>
    <property type="match status" value="1"/>
</dbReference>